<reference evidence="1" key="1">
    <citation type="submission" date="2020-01" db="EMBL/GenBank/DDBJ databases">
        <authorList>
            <consortium name="DOE Joint Genome Institute"/>
            <person name="Haridas S."/>
            <person name="Albert R."/>
            <person name="Binder M."/>
            <person name="Bloem J."/>
            <person name="Labutti K."/>
            <person name="Salamov A."/>
            <person name="Andreopoulos B."/>
            <person name="Baker S.E."/>
            <person name="Barry K."/>
            <person name="Bills G."/>
            <person name="Bluhm B.H."/>
            <person name="Cannon C."/>
            <person name="Castanera R."/>
            <person name="Culley D.E."/>
            <person name="Daum C."/>
            <person name="Ezra D."/>
            <person name="Gonzalez J.B."/>
            <person name="Henrissat B."/>
            <person name="Kuo A."/>
            <person name="Liang C."/>
            <person name="Lipzen A."/>
            <person name="Lutzoni F."/>
            <person name="Magnuson J."/>
            <person name="Mondo S."/>
            <person name="Nolan M."/>
            <person name="Ohm R."/>
            <person name="Pangilinan J."/>
            <person name="Park H.-J."/>
            <person name="Ramirez L."/>
            <person name="Alfaro M."/>
            <person name="Sun H."/>
            <person name="Tritt A."/>
            <person name="Yoshinaga Y."/>
            <person name="Zwiers L.-H."/>
            <person name="Turgeon B.G."/>
            <person name="Goodwin S.B."/>
            <person name="Spatafora J.W."/>
            <person name="Crous P.W."/>
            <person name="Grigoriev I.V."/>
        </authorList>
    </citation>
    <scope>NUCLEOTIDE SEQUENCE</scope>
    <source>
        <strain evidence="1">P77</strain>
    </source>
</reference>
<protein>
    <submittedName>
        <fullName evidence="1">Uncharacterized protein</fullName>
    </submittedName>
</protein>
<organism evidence="1 2">
    <name type="scientific">Decorospora gaudefroyi</name>
    <dbReference type="NCBI Taxonomy" id="184978"/>
    <lineage>
        <taxon>Eukaryota</taxon>
        <taxon>Fungi</taxon>
        <taxon>Dikarya</taxon>
        <taxon>Ascomycota</taxon>
        <taxon>Pezizomycotina</taxon>
        <taxon>Dothideomycetes</taxon>
        <taxon>Pleosporomycetidae</taxon>
        <taxon>Pleosporales</taxon>
        <taxon>Pleosporineae</taxon>
        <taxon>Pleosporaceae</taxon>
        <taxon>Decorospora</taxon>
    </lineage>
</organism>
<keyword evidence="2" id="KW-1185">Reference proteome</keyword>
<gene>
    <name evidence="1" type="ORF">BDW02DRAFT_572238</name>
</gene>
<sequence length="175" mass="19954">MYRCKKKKRKTIRRNQPRGTFTHLIQKTASHALGTHCRHEATRPVFETCPAFQIGRLQTTMTLSIGSVRMVKRGPSQQASRNLVCTHDPRDLVLYPTGSAAGCFGGVGCNWVKEGRGWIWERVLLVRLVPDRMNCCGMSRVSDAQYCRRIDYLPTLDEKRWSGSCFYSHSEMIGT</sequence>
<name>A0A6A5K2I4_9PLEO</name>
<dbReference type="EMBL" id="ML975369">
    <property type="protein sequence ID" value="KAF1831249.1"/>
    <property type="molecule type" value="Genomic_DNA"/>
</dbReference>
<accession>A0A6A5K2I4</accession>
<evidence type="ECO:0000313" key="1">
    <source>
        <dbReference type="EMBL" id="KAF1831249.1"/>
    </source>
</evidence>
<evidence type="ECO:0000313" key="2">
    <source>
        <dbReference type="Proteomes" id="UP000800040"/>
    </source>
</evidence>
<dbReference type="AlphaFoldDB" id="A0A6A5K2I4"/>
<proteinExistence type="predicted"/>
<dbReference type="Proteomes" id="UP000800040">
    <property type="component" value="Unassembled WGS sequence"/>
</dbReference>